<keyword evidence="1" id="KW-0732">Signal</keyword>
<feature type="chain" id="PRO_5026907239" evidence="1">
    <location>
        <begin position="23"/>
        <end position="105"/>
    </location>
</feature>
<evidence type="ECO:0000313" key="2">
    <source>
        <dbReference type="EMBL" id="MVO16234.1"/>
    </source>
</evidence>
<protein>
    <submittedName>
        <fullName evidence="2">Uncharacterized protein</fullName>
    </submittedName>
</protein>
<proteinExistence type="predicted"/>
<dbReference type="RefSeq" id="WP_138162236.1">
    <property type="nucleotide sequence ID" value="NZ_WQLV01000005.1"/>
</dbReference>
<sequence length="105" mass="11631">MTIRTALIPVLTAVVMASPVVAAESAKETCGYQADVVAAIQQARLDRVKERDLSDVLITDETSWPENYNAAIPLIAPWIYDQKMKVIRNEDLGAVWNEQCLAQSQ</sequence>
<evidence type="ECO:0000313" key="3">
    <source>
        <dbReference type="Proteomes" id="UP000478892"/>
    </source>
</evidence>
<keyword evidence="3" id="KW-1185">Reference proteome</keyword>
<accession>A0A6L6WEU2</accession>
<reference evidence="2 3" key="1">
    <citation type="submission" date="2019-12" db="EMBL/GenBank/DDBJ databases">
        <authorList>
            <person name="Zhang Y.-J."/>
        </authorList>
    </citation>
    <scope>NUCLEOTIDE SEQUENCE [LARGE SCALE GENOMIC DNA]</scope>
    <source>
        <strain evidence="2 3">CY05</strain>
    </source>
</reference>
<dbReference type="AlphaFoldDB" id="A0A6L6WEU2"/>
<evidence type="ECO:0000256" key="1">
    <source>
        <dbReference type="SAM" id="SignalP"/>
    </source>
</evidence>
<dbReference type="Proteomes" id="UP000478892">
    <property type="component" value="Unassembled WGS sequence"/>
</dbReference>
<organism evidence="2 3">
    <name type="scientific">Parasedimentitalea huanghaiensis</name>
    <dbReference type="NCBI Taxonomy" id="2682100"/>
    <lineage>
        <taxon>Bacteria</taxon>
        <taxon>Pseudomonadati</taxon>
        <taxon>Pseudomonadota</taxon>
        <taxon>Alphaproteobacteria</taxon>
        <taxon>Rhodobacterales</taxon>
        <taxon>Paracoccaceae</taxon>
        <taxon>Parasedimentitalea</taxon>
    </lineage>
</organism>
<comment type="caution">
    <text evidence="2">The sequence shown here is derived from an EMBL/GenBank/DDBJ whole genome shotgun (WGS) entry which is preliminary data.</text>
</comment>
<gene>
    <name evidence="2" type="ORF">GO984_10475</name>
</gene>
<name>A0A6L6WEU2_9RHOB</name>
<feature type="signal peptide" evidence="1">
    <location>
        <begin position="1"/>
        <end position="22"/>
    </location>
</feature>
<dbReference type="EMBL" id="WQLV01000005">
    <property type="protein sequence ID" value="MVO16234.1"/>
    <property type="molecule type" value="Genomic_DNA"/>
</dbReference>